<organism evidence="2 3">
    <name type="scientific">Lujinxingia vulgaris</name>
    <dbReference type="NCBI Taxonomy" id="2600176"/>
    <lineage>
        <taxon>Bacteria</taxon>
        <taxon>Deltaproteobacteria</taxon>
        <taxon>Bradymonadales</taxon>
        <taxon>Lujinxingiaceae</taxon>
        <taxon>Lujinxingia</taxon>
    </lineage>
</organism>
<dbReference type="OrthoDB" id="5506422at2"/>
<proteinExistence type="predicted"/>
<sequence>MRSIKGIVSNHLNFIHMPTGRYVFALKALRDEAEKRSLDTLKAAADEAISVGERALRLEFAYEQARTQSSSARGEALAIDNQIDAQVGAIKAMTDARTVGPDEDPVVQAARRVLDVLFPRGIAPIVHQSFEVQLGILDVFLEHTDSQLASDMTLLGLEREVTRLRELVARFRAELNREADAGVPFIDVRAAREELHEAAALVYLQALASYPSLDEQATRQRESLIAGFTEQHERVRADHRRRLKPTDIDPVSGEELLEGDAPPSDVQPPVVSDDVVQPTHV</sequence>
<comment type="caution">
    <text evidence="2">The sequence shown here is derived from an EMBL/GenBank/DDBJ whole genome shotgun (WGS) entry which is preliminary data.</text>
</comment>
<evidence type="ECO:0000256" key="1">
    <source>
        <dbReference type="SAM" id="MobiDB-lite"/>
    </source>
</evidence>
<dbReference type="EMBL" id="VOSL01000059">
    <property type="protein sequence ID" value="TXD33782.1"/>
    <property type="molecule type" value="Genomic_DNA"/>
</dbReference>
<gene>
    <name evidence="2" type="ORF">FRC96_15015</name>
</gene>
<evidence type="ECO:0000313" key="3">
    <source>
        <dbReference type="Proteomes" id="UP000321046"/>
    </source>
</evidence>
<feature type="region of interest" description="Disordered" evidence="1">
    <location>
        <begin position="236"/>
        <end position="281"/>
    </location>
</feature>
<dbReference type="Proteomes" id="UP000321046">
    <property type="component" value="Unassembled WGS sequence"/>
</dbReference>
<dbReference type="RefSeq" id="WP_146975585.1">
    <property type="nucleotide sequence ID" value="NZ_VOSL01000059.1"/>
</dbReference>
<evidence type="ECO:0000313" key="2">
    <source>
        <dbReference type="EMBL" id="TXD33782.1"/>
    </source>
</evidence>
<dbReference type="AlphaFoldDB" id="A0A5C6X943"/>
<protein>
    <submittedName>
        <fullName evidence="2">Uncharacterized protein</fullName>
    </submittedName>
</protein>
<reference evidence="2 3" key="1">
    <citation type="submission" date="2019-08" db="EMBL/GenBank/DDBJ databases">
        <title>Bradymonadales sp. TMQ2.</title>
        <authorList>
            <person name="Liang Q."/>
        </authorList>
    </citation>
    <scope>NUCLEOTIDE SEQUENCE [LARGE SCALE GENOMIC DNA]</scope>
    <source>
        <strain evidence="2 3">TMQ2</strain>
    </source>
</reference>
<accession>A0A5C6X943</accession>
<feature type="compositionally biased region" description="Low complexity" evidence="1">
    <location>
        <begin position="262"/>
        <end position="281"/>
    </location>
</feature>
<name>A0A5C6X943_9DELT</name>